<gene>
    <name evidence="2" type="ORF">BECKDK2373B_GA0170837_107422</name>
</gene>
<dbReference type="Pfam" id="PF04488">
    <property type="entry name" value="Gly_transf_sug"/>
    <property type="match status" value="1"/>
</dbReference>
<keyword evidence="1 2" id="KW-0808">Transferase</keyword>
<protein>
    <submittedName>
        <fullName evidence="2">Glycosyltransferase sugar-binding region containing DXD motif-containing protein</fullName>
    </submittedName>
</protein>
<dbReference type="PANTHER" id="PTHR32385">
    <property type="entry name" value="MANNOSYL PHOSPHORYLINOSITOL CERAMIDE SYNTHASE"/>
    <property type="match status" value="1"/>
</dbReference>
<dbReference type="GO" id="GO:0051999">
    <property type="term" value="P:mannosyl-inositol phosphorylceramide biosynthetic process"/>
    <property type="evidence" value="ECO:0007669"/>
    <property type="project" value="TreeGrafter"/>
</dbReference>
<organism evidence="2">
    <name type="scientific">Candidatus Kentrum sp. DK</name>
    <dbReference type="NCBI Taxonomy" id="2126562"/>
    <lineage>
        <taxon>Bacteria</taxon>
        <taxon>Pseudomonadati</taxon>
        <taxon>Pseudomonadota</taxon>
        <taxon>Gammaproteobacteria</taxon>
        <taxon>Candidatus Kentrum</taxon>
    </lineage>
</organism>
<name>A0A450SWW9_9GAMM</name>
<dbReference type="EMBL" id="CAADEX010000074">
    <property type="protein sequence ID" value="VFJ58510.1"/>
    <property type="molecule type" value="Genomic_DNA"/>
</dbReference>
<accession>A0A450SWW9</accession>
<dbReference type="InterPro" id="IPR007577">
    <property type="entry name" value="GlycoTrfase_DXD_sugar-bd_CS"/>
</dbReference>
<dbReference type="GO" id="GO:0016020">
    <property type="term" value="C:membrane"/>
    <property type="evidence" value="ECO:0007669"/>
    <property type="project" value="GOC"/>
</dbReference>
<sequence length="227" mass="26122">MHRIPKILHQTHKTGELPVSCQGYVERLKRLHPGWAYHFYDDEACGRLITNEMPTLLPLYRQPDLLPVQRADIFRLVVVYLRGGFYLDIDMDMHRALDDLLDFGAVFAIELLLTEERCRELHHDDAVRIGNYAFGAEPGHPFLKHLIHALVLGAHAFAPPETEHELLEQTGPGFVTTQYHRYMRSNPDGDIHLLGLAQRLCGVCRGQCCQFGEYASHKHMGSWRWES</sequence>
<dbReference type="GO" id="GO:0000030">
    <property type="term" value="F:mannosyltransferase activity"/>
    <property type="evidence" value="ECO:0007669"/>
    <property type="project" value="TreeGrafter"/>
</dbReference>
<dbReference type="InterPro" id="IPR051706">
    <property type="entry name" value="Glycosyltransferase_domain"/>
</dbReference>
<dbReference type="AlphaFoldDB" id="A0A450SWW9"/>
<dbReference type="PANTHER" id="PTHR32385:SF15">
    <property type="entry name" value="INOSITOL PHOSPHOCERAMIDE MANNOSYLTRANSFERASE 1"/>
    <property type="match status" value="1"/>
</dbReference>
<dbReference type="SUPFAM" id="SSF53448">
    <property type="entry name" value="Nucleotide-diphospho-sugar transferases"/>
    <property type="match status" value="1"/>
</dbReference>
<reference evidence="2" key="1">
    <citation type="submission" date="2019-02" db="EMBL/GenBank/DDBJ databases">
        <authorList>
            <person name="Gruber-Vodicka R. H."/>
            <person name="Seah K. B. B."/>
        </authorList>
    </citation>
    <scope>NUCLEOTIDE SEQUENCE</scope>
    <source>
        <strain evidence="2">BECK_DK47</strain>
    </source>
</reference>
<dbReference type="InterPro" id="IPR029044">
    <property type="entry name" value="Nucleotide-diphossugar_trans"/>
</dbReference>
<evidence type="ECO:0000256" key="1">
    <source>
        <dbReference type="ARBA" id="ARBA00022679"/>
    </source>
</evidence>
<dbReference type="Gene3D" id="3.90.550.20">
    <property type="match status" value="1"/>
</dbReference>
<proteinExistence type="predicted"/>
<evidence type="ECO:0000313" key="2">
    <source>
        <dbReference type="EMBL" id="VFJ58510.1"/>
    </source>
</evidence>